<reference evidence="2" key="2">
    <citation type="journal article" date="2024" name="Plant">
        <title>Genomic evolution and insights into agronomic trait innovations of Sesamum species.</title>
        <authorList>
            <person name="Miao H."/>
            <person name="Wang L."/>
            <person name="Qu L."/>
            <person name="Liu H."/>
            <person name="Sun Y."/>
            <person name="Le M."/>
            <person name="Wang Q."/>
            <person name="Wei S."/>
            <person name="Zheng Y."/>
            <person name="Lin W."/>
            <person name="Duan Y."/>
            <person name="Cao H."/>
            <person name="Xiong S."/>
            <person name="Wang X."/>
            <person name="Wei L."/>
            <person name="Li C."/>
            <person name="Ma Q."/>
            <person name="Ju M."/>
            <person name="Zhao R."/>
            <person name="Li G."/>
            <person name="Mu C."/>
            <person name="Tian Q."/>
            <person name="Mei H."/>
            <person name="Zhang T."/>
            <person name="Gao T."/>
            <person name="Zhang H."/>
        </authorList>
    </citation>
    <scope>NUCLEOTIDE SEQUENCE</scope>
    <source>
        <strain evidence="2">KEN1</strain>
    </source>
</reference>
<reference evidence="2" key="1">
    <citation type="submission" date="2020-06" db="EMBL/GenBank/DDBJ databases">
        <authorList>
            <person name="Li T."/>
            <person name="Hu X."/>
            <person name="Zhang T."/>
            <person name="Song X."/>
            <person name="Zhang H."/>
            <person name="Dai N."/>
            <person name="Sheng W."/>
            <person name="Hou X."/>
            <person name="Wei L."/>
        </authorList>
    </citation>
    <scope>NUCLEOTIDE SEQUENCE</scope>
    <source>
        <strain evidence="2">KEN1</strain>
        <tissue evidence="2">Leaf</tissue>
    </source>
</reference>
<protein>
    <submittedName>
        <fullName evidence="2">Uncharacterized protein</fullName>
    </submittedName>
</protein>
<accession>A0AAW2VK05</accession>
<gene>
    <name evidence="2" type="ORF">Slati_2981400</name>
</gene>
<proteinExistence type="predicted"/>
<feature type="region of interest" description="Disordered" evidence="1">
    <location>
        <begin position="53"/>
        <end position="73"/>
    </location>
</feature>
<comment type="caution">
    <text evidence="2">The sequence shown here is derived from an EMBL/GenBank/DDBJ whole genome shotgun (WGS) entry which is preliminary data.</text>
</comment>
<evidence type="ECO:0000256" key="1">
    <source>
        <dbReference type="SAM" id="MobiDB-lite"/>
    </source>
</evidence>
<organism evidence="2">
    <name type="scientific">Sesamum latifolium</name>
    <dbReference type="NCBI Taxonomy" id="2727402"/>
    <lineage>
        <taxon>Eukaryota</taxon>
        <taxon>Viridiplantae</taxon>
        <taxon>Streptophyta</taxon>
        <taxon>Embryophyta</taxon>
        <taxon>Tracheophyta</taxon>
        <taxon>Spermatophyta</taxon>
        <taxon>Magnoliopsida</taxon>
        <taxon>eudicotyledons</taxon>
        <taxon>Gunneridae</taxon>
        <taxon>Pentapetalae</taxon>
        <taxon>asterids</taxon>
        <taxon>lamiids</taxon>
        <taxon>Lamiales</taxon>
        <taxon>Pedaliaceae</taxon>
        <taxon>Sesamum</taxon>
    </lineage>
</organism>
<sequence length="73" mass="7328">MPSSTAAGAGVASEGPVGGVAGAFSCFSAGSPSFGTPPLRNQLLLRGEDSSLLPPLRLGEYQGHPLIKETDDS</sequence>
<evidence type="ECO:0000313" key="2">
    <source>
        <dbReference type="EMBL" id="KAL0428066.1"/>
    </source>
</evidence>
<dbReference type="EMBL" id="JACGWN010000010">
    <property type="protein sequence ID" value="KAL0428066.1"/>
    <property type="molecule type" value="Genomic_DNA"/>
</dbReference>
<dbReference type="AlphaFoldDB" id="A0AAW2VK05"/>
<name>A0AAW2VK05_9LAMI</name>